<proteinExistence type="predicted"/>
<protein>
    <submittedName>
        <fullName evidence="1">Uncharacterized protein</fullName>
    </submittedName>
</protein>
<accession>A0A7Y4MQZ9</accession>
<organism evidence="1 2">
    <name type="scientific">Myxococcus xanthus</name>
    <dbReference type="NCBI Taxonomy" id="34"/>
    <lineage>
        <taxon>Bacteria</taxon>
        <taxon>Pseudomonadati</taxon>
        <taxon>Myxococcota</taxon>
        <taxon>Myxococcia</taxon>
        <taxon>Myxococcales</taxon>
        <taxon>Cystobacterineae</taxon>
        <taxon>Myxococcaceae</taxon>
        <taxon>Myxococcus</taxon>
    </lineage>
</organism>
<name>A0A7Y4MQZ9_MYXXA</name>
<dbReference type="Proteomes" id="UP000533080">
    <property type="component" value="Unassembled WGS sequence"/>
</dbReference>
<comment type="caution">
    <text evidence="1">The sequence shown here is derived from an EMBL/GenBank/DDBJ whole genome shotgun (WGS) entry which is preliminary data.</text>
</comment>
<evidence type="ECO:0000313" key="2">
    <source>
        <dbReference type="Proteomes" id="UP000533080"/>
    </source>
</evidence>
<sequence>MRPEDFERTPISLFVADGTSLNEIPGRIGGPGEFIFSNVPDGTYYVKVGTDYVVTRARDVDLSINLMGRPDVRLQDRSSAYADISLTHLEPWQYSPFPTPPEAPGASLEIMSEEVPFSAILAVSDGLAEGQTSWNESGRNVANADTVPVFERERGDRIWVHQYAPRQAEALPGGTPLGYSSMVRSAQLPPLDFDGTHLMPIQGSLQAVPSTQSLSVDWKVSDFKALAEQTHPGAQARPLVLSIVTTIPGEADVRVPTNGPILAAMLRPPSMAEDVQTTLVYGNPYPSNRDVLVRAFVSLRIPRAPGANQFFTTGSIAWVDRVANLSGQPIRPLVQPPRALMVDGADGYLPRTLTGGPRVVSWQAPADGAPDGYVVSLGAPTRAGGAHIYLAGDATSVVIPPDMLPPGTSFLHIDAIRSEGYARSGQPMTAYDHVPRGSATTVSGALTIPDAIH</sequence>
<dbReference type="EMBL" id="JABFNT010000031">
    <property type="protein sequence ID" value="NOJ79034.1"/>
    <property type="molecule type" value="Genomic_DNA"/>
</dbReference>
<dbReference type="AlphaFoldDB" id="A0A7Y4MQZ9"/>
<gene>
    <name evidence="1" type="ORF">HNV28_11895</name>
</gene>
<reference evidence="1 2" key="1">
    <citation type="submission" date="2020-05" db="EMBL/GenBank/DDBJ databases">
        <authorList>
            <person name="Whitworth D."/>
        </authorList>
    </citation>
    <scope>NUCLEOTIDE SEQUENCE [LARGE SCALE GENOMIC DNA]</scope>
    <source>
        <strain evidence="1 2">AM005</strain>
    </source>
</reference>
<evidence type="ECO:0000313" key="1">
    <source>
        <dbReference type="EMBL" id="NOJ79034.1"/>
    </source>
</evidence>